<protein>
    <submittedName>
        <fullName evidence="1">Uncharacterized protein</fullName>
    </submittedName>
</protein>
<name>A0A7D5Z6B6_9NEIS</name>
<gene>
    <name evidence="1" type="ORF">HZU75_06570</name>
</gene>
<dbReference type="Proteomes" id="UP000510822">
    <property type="component" value="Chromosome"/>
</dbReference>
<dbReference type="RefSeq" id="WP_180308349.1">
    <property type="nucleotide sequence ID" value="NZ_CP058952.1"/>
</dbReference>
<dbReference type="KEGG" id="cfon:HZU75_06570"/>
<accession>A0A7D5Z6B6</accession>
<dbReference type="AlphaFoldDB" id="A0A7D5Z6B6"/>
<reference evidence="1 2" key="1">
    <citation type="journal article" date="2016" name="Int. J. Syst. Evol. Microbiol.">
        <title>Chitinibacter fontanus sp. nov., isolated from a spring.</title>
        <authorList>
            <person name="Sheu S.Y."/>
            <person name="Li Y.S."/>
            <person name="Young C.C."/>
            <person name="Chen W.M."/>
        </authorList>
    </citation>
    <scope>NUCLEOTIDE SEQUENCE [LARGE SCALE GENOMIC DNA]</scope>
    <source>
        <strain evidence="1 2">STM-7</strain>
    </source>
</reference>
<evidence type="ECO:0000313" key="1">
    <source>
        <dbReference type="EMBL" id="QLI81222.1"/>
    </source>
</evidence>
<organism evidence="1 2">
    <name type="scientific">Chitinibacter fontanus</name>
    <dbReference type="NCBI Taxonomy" id="1737446"/>
    <lineage>
        <taxon>Bacteria</taxon>
        <taxon>Pseudomonadati</taxon>
        <taxon>Pseudomonadota</taxon>
        <taxon>Betaproteobacteria</taxon>
        <taxon>Neisseriales</taxon>
        <taxon>Chitinibacteraceae</taxon>
        <taxon>Chitinibacter</taxon>
    </lineage>
</organism>
<dbReference type="EMBL" id="CP058952">
    <property type="protein sequence ID" value="QLI81222.1"/>
    <property type="molecule type" value="Genomic_DNA"/>
</dbReference>
<evidence type="ECO:0000313" key="2">
    <source>
        <dbReference type="Proteomes" id="UP000510822"/>
    </source>
</evidence>
<proteinExistence type="predicted"/>
<sequence length="265" mass="30480">MIEPLNPHLRFSNIIILRNLLFLLGISFSLLQTSCTDKSKKHDLQRKQKAWALYQQRCKISGEKIYQTIDNVDGLLLIKVRPDEINFSEQFLLSDPYGRDLGGDGYLESFLYGRSNNGQIDNKSIHGGFNYIDTVDPKNGVTYRYTGYIDQPWLRDKKYGEWVREFTLTKTIAPNEPVPRYGITYDDISTREDRELWIAGSSLRVIDLQTNVVVAERIGYMIDIDQGNISGGRSPWLLATRNACPAYPDIYQTRNFVEKVLKPAQ</sequence>
<keyword evidence="2" id="KW-1185">Reference proteome</keyword>